<dbReference type="InterPro" id="IPR015273">
    <property type="entry name" value="Cys-tRNA-synt_Ia_DALR"/>
</dbReference>
<evidence type="ECO:0000256" key="13">
    <source>
        <dbReference type="ARBA" id="ARBA00031499"/>
    </source>
</evidence>
<dbReference type="Gene3D" id="3.40.50.620">
    <property type="entry name" value="HUPs"/>
    <property type="match status" value="1"/>
</dbReference>
<comment type="caution">
    <text evidence="17">The sequence shown here is derived from an EMBL/GenBank/DDBJ whole genome shotgun (WGS) entry which is preliminary data.</text>
</comment>
<dbReference type="EMBL" id="JAQMWT010000468">
    <property type="protein sequence ID" value="KAJ8600871.1"/>
    <property type="molecule type" value="Genomic_DNA"/>
</dbReference>
<evidence type="ECO:0000256" key="8">
    <source>
        <dbReference type="ARBA" id="ARBA00022741"/>
    </source>
</evidence>
<dbReference type="HAMAP" id="MF_00041">
    <property type="entry name" value="Cys_tRNA_synth"/>
    <property type="match status" value="1"/>
</dbReference>
<evidence type="ECO:0000256" key="4">
    <source>
        <dbReference type="ARBA" id="ARBA00012832"/>
    </source>
</evidence>
<dbReference type="GO" id="GO:0004817">
    <property type="term" value="F:cysteine-tRNA ligase activity"/>
    <property type="evidence" value="ECO:0007669"/>
    <property type="project" value="UniProtKB-EC"/>
</dbReference>
<keyword evidence="9" id="KW-0862">Zinc</keyword>
<evidence type="ECO:0000256" key="11">
    <source>
        <dbReference type="ARBA" id="ARBA00022917"/>
    </source>
</evidence>
<feature type="signal peptide" evidence="15">
    <location>
        <begin position="1"/>
        <end position="18"/>
    </location>
</feature>
<keyword evidence="7" id="KW-0479">Metal-binding</keyword>
<dbReference type="NCBIfam" id="TIGR00435">
    <property type="entry name" value="cysS"/>
    <property type="match status" value="1"/>
</dbReference>
<evidence type="ECO:0000256" key="2">
    <source>
        <dbReference type="ARBA" id="ARBA00004496"/>
    </source>
</evidence>
<dbReference type="InterPro" id="IPR009080">
    <property type="entry name" value="tRNAsynth_Ia_anticodon-bd"/>
</dbReference>
<dbReference type="GO" id="GO:0005737">
    <property type="term" value="C:cytoplasm"/>
    <property type="evidence" value="ECO:0007669"/>
    <property type="project" value="UniProtKB-SubCell"/>
</dbReference>
<feature type="domain" description="Cysteinyl-tRNA synthetase class Ia DALR" evidence="16">
    <location>
        <begin position="400"/>
        <end position="459"/>
    </location>
</feature>
<dbReference type="InterPro" id="IPR014729">
    <property type="entry name" value="Rossmann-like_a/b/a_fold"/>
</dbReference>
<keyword evidence="8" id="KW-0547">Nucleotide-binding</keyword>
<keyword evidence="11" id="KW-0648">Protein biosynthesis</keyword>
<feature type="chain" id="PRO_5042215507" description="cysteine--tRNA ligase" evidence="15">
    <location>
        <begin position="19"/>
        <end position="651"/>
    </location>
</feature>
<evidence type="ECO:0000313" key="18">
    <source>
        <dbReference type="Proteomes" id="UP001230188"/>
    </source>
</evidence>
<organism evidence="17 18">
    <name type="scientific">Chrysophaeum taylorii</name>
    <dbReference type="NCBI Taxonomy" id="2483200"/>
    <lineage>
        <taxon>Eukaryota</taxon>
        <taxon>Sar</taxon>
        <taxon>Stramenopiles</taxon>
        <taxon>Ochrophyta</taxon>
        <taxon>Pelagophyceae</taxon>
        <taxon>Pelagomonadales</taxon>
        <taxon>Pelagomonadaceae</taxon>
        <taxon>Chrysophaeum</taxon>
    </lineage>
</organism>
<feature type="compositionally biased region" description="Low complexity" evidence="14">
    <location>
        <begin position="641"/>
        <end position="651"/>
    </location>
</feature>
<evidence type="ECO:0000313" key="17">
    <source>
        <dbReference type="EMBL" id="KAJ8600871.1"/>
    </source>
</evidence>
<gene>
    <name evidence="17" type="ORF">CTAYLR_006981</name>
</gene>
<evidence type="ECO:0000256" key="1">
    <source>
        <dbReference type="ARBA" id="ARBA00001947"/>
    </source>
</evidence>
<keyword evidence="10" id="KW-0067">ATP-binding</keyword>
<keyword evidence="12" id="KW-0030">Aminoacyl-tRNA synthetase</keyword>
<dbReference type="Proteomes" id="UP001230188">
    <property type="component" value="Unassembled WGS sequence"/>
</dbReference>
<keyword evidence="6" id="KW-0436">Ligase</keyword>
<name>A0AAD7XJQ1_9STRA</name>
<keyword evidence="15" id="KW-0732">Signal</keyword>
<dbReference type="PANTHER" id="PTHR10890:SF3">
    <property type="entry name" value="CYSTEINE--TRNA LIGASE, CYTOPLASMIC"/>
    <property type="match status" value="1"/>
</dbReference>
<evidence type="ECO:0000256" key="5">
    <source>
        <dbReference type="ARBA" id="ARBA00022490"/>
    </source>
</evidence>
<dbReference type="Gene3D" id="1.20.120.1910">
    <property type="entry name" value="Cysteine-tRNA ligase, C-terminal anti-codon recognition domain"/>
    <property type="match status" value="1"/>
</dbReference>
<evidence type="ECO:0000256" key="10">
    <source>
        <dbReference type="ARBA" id="ARBA00022840"/>
    </source>
</evidence>
<dbReference type="GO" id="GO:0006423">
    <property type="term" value="P:cysteinyl-tRNA aminoacylation"/>
    <property type="evidence" value="ECO:0007669"/>
    <property type="project" value="InterPro"/>
</dbReference>
<protein>
    <recommendedName>
        <fullName evidence="4">cysteine--tRNA ligase</fullName>
        <ecNumber evidence="4">6.1.1.16</ecNumber>
    </recommendedName>
    <alternativeName>
        <fullName evidence="13">Cysteinyl-tRNA synthetase</fullName>
    </alternativeName>
</protein>
<accession>A0AAD7XJQ1</accession>
<dbReference type="PRINTS" id="PR00983">
    <property type="entry name" value="TRNASYNTHCYS"/>
</dbReference>
<dbReference type="InterPro" id="IPR015803">
    <property type="entry name" value="Cys-tRNA-ligase"/>
</dbReference>
<dbReference type="SMART" id="SM00840">
    <property type="entry name" value="DALR_2"/>
    <property type="match status" value="1"/>
</dbReference>
<dbReference type="SUPFAM" id="SSF47323">
    <property type="entry name" value="Anticodon-binding domain of a subclass of class I aminoacyl-tRNA synthetases"/>
    <property type="match status" value="1"/>
</dbReference>
<dbReference type="InterPro" id="IPR032678">
    <property type="entry name" value="tRNA-synt_1_cat_dom"/>
</dbReference>
<dbReference type="SUPFAM" id="SSF52374">
    <property type="entry name" value="Nucleotidylyl transferase"/>
    <property type="match status" value="1"/>
</dbReference>
<dbReference type="EC" id="6.1.1.16" evidence="4"/>
<dbReference type="CDD" id="cd00672">
    <property type="entry name" value="CysRS_core"/>
    <property type="match status" value="1"/>
</dbReference>
<sequence length="651" mass="70683">MRRRRAMVVFVAAWRSRALVVSSVQQRIPQMSVRRYGSAAASAALSVRDSATGKEVEMKKRPLRWYACGPTVYDAAHLGHARTYVMLDMLRRVATAYGHEIEYAMGVTDVDDKIISRARELDVEPLELARVEEVKFFEDMGRLGCARPSRVLRVSEHVEDVIDYVRDIEAQGLAYQASGSVWFDVGKLGDLYGTFAEGRGTSAAAAGVGGKGKKDARDFALWKGSKVGEPSWESPWGPGRPGWHIECSAMTRAAFGDKLDLHAGGVDLAFPHHENEVAQWRGARPEPSRSGTWCSCWVHTGHLHIEGRKMSKSLKNFITVRELLASGCEPDDFRIFCALHGYRSTVSYGPEKLVEAKRVRADLEASLRAARDVLVRGEGRKRFGDREEALRAATTATRADVRAALLDDLDTPKAIALVTKLATRARQYALEGDVVEEPLEEAISCVATTLGTLGLADTIKVVATKNDAAAGFAKSSSDAAAAAAAALGALVDFRTGVRNAALKKKASPDDLRLEKEILRLCDAVRDGDTLKALGYAILDKPDGSAQLLAEVAAVAAEPSPREPNKAAAAAAADRFAAVKHVPPDELFKVAAEFEGKFSAFDEAGVPTHDGAGSELSKSMRKKLRKRLEAHSRKWQPLNDETTTTTTTTTTV</sequence>
<keyword evidence="18" id="KW-1185">Reference proteome</keyword>
<evidence type="ECO:0000256" key="12">
    <source>
        <dbReference type="ARBA" id="ARBA00023146"/>
    </source>
</evidence>
<evidence type="ECO:0000259" key="16">
    <source>
        <dbReference type="SMART" id="SM00840"/>
    </source>
</evidence>
<comment type="similarity">
    <text evidence="3">Belongs to the class-I aminoacyl-tRNA synthetase family.</text>
</comment>
<dbReference type="GO" id="GO:0046872">
    <property type="term" value="F:metal ion binding"/>
    <property type="evidence" value="ECO:0007669"/>
    <property type="project" value="UniProtKB-KW"/>
</dbReference>
<evidence type="ECO:0000256" key="9">
    <source>
        <dbReference type="ARBA" id="ARBA00022833"/>
    </source>
</evidence>
<evidence type="ECO:0000256" key="15">
    <source>
        <dbReference type="SAM" id="SignalP"/>
    </source>
</evidence>
<evidence type="ECO:0000256" key="6">
    <source>
        <dbReference type="ARBA" id="ARBA00022598"/>
    </source>
</evidence>
<dbReference type="AlphaFoldDB" id="A0AAD7XJQ1"/>
<keyword evidence="5" id="KW-0963">Cytoplasm</keyword>
<dbReference type="GO" id="GO:0005524">
    <property type="term" value="F:ATP binding"/>
    <property type="evidence" value="ECO:0007669"/>
    <property type="project" value="UniProtKB-KW"/>
</dbReference>
<evidence type="ECO:0000256" key="14">
    <source>
        <dbReference type="SAM" id="MobiDB-lite"/>
    </source>
</evidence>
<dbReference type="PANTHER" id="PTHR10890">
    <property type="entry name" value="CYSTEINYL-TRNA SYNTHETASE"/>
    <property type="match status" value="1"/>
</dbReference>
<reference evidence="17" key="1">
    <citation type="submission" date="2023-01" db="EMBL/GenBank/DDBJ databases">
        <title>Metagenome sequencing of chrysophaentin producing Chrysophaeum taylorii.</title>
        <authorList>
            <person name="Davison J."/>
            <person name="Bewley C."/>
        </authorList>
    </citation>
    <scope>NUCLEOTIDE SEQUENCE</scope>
    <source>
        <strain evidence="17">NIES-1699</strain>
    </source>
</reference>
<dbReference type="InterPro" id="IPR024909">
    <property type="entry name" value="Cys-tRNA/MSH_ligase"/>
</dbReference>
<proteinExistence type="inferred from homology"/>
<evidence type="ECO:0000256" key="3">
    <source>
        <dbReference type="ARBA" id="ARBA00005594"/>
    </source>
</evidence>
<comment type="subcellular location">
    <subcellularLocation>
        <location evidence="2">Cytoplasm</location>
    </subcellularLocation>
</comment>
<feature type="region of interest" description="Disordered" evidence="14">
    <location>
        <begin position="626"/>
        <end position="651"/>
    </location>
</feature>
<comment type="cofactor">
    <cofactor evidence="1">
        <name>Zn(2+)</name>
        <dbReference type="ChEBI" id="CHEBI:29105"/>
    </cofactor>
</comment>
<dbReference type="Pfam" id="PF01406">
    <property type="entry name" value="tRNA-synt_1e"/>
    <property type="match status" value="1"/>
</dbReference>
<evidence type="ECO:0000256" key="7">
    <source>
        <dbReference type="ARBA" id="ARBA00022723"/>
    </source>
</evidence>